<keyword evidence="13" id="KW-1185">Reference proteome</keyword>
<dbReference type="EMBL" id="JACHLK010000015">
    <property type="protein sequence ID" value="MBB6562864.1"/>
    <property type="molecule type" value="Genomic_DNA"/>
</dbReference>
<dbReference type="PANTHER" id="PTHR30347">
    <property type="entry name" value="POTASSIUM CHANNEL RELATED"/>
    <property type="match status" value="1"/>
</dbReference>
<feature type="transmembrane region" description="Helical" evidence="8">
    <location>
        <begin position="55"/>
        <end position="73"/>
    </location>
</feature>
<dbReference type="SUPFAM" id="SSF82689">
    <property type="entry name" value="Mechanosensitive channel protein MscS (YggB), C-terminal domain"/>
    <property type="match status" value="1"/>
</dbReference>
<feature type="transmembrane region" description="Helical" evidence="8">
    <location>
        <begin position="222"/>
        <end position="240"/>
    </location>
</feature>
<dbReference type="InterPro" id="IPR006685">
    <property type="entry name" value="MscS_channel_2nd"/>
</dbReference>
<accession>A0A7X0PJQ3</accession>
<dbReference type="InterPro" id="IPR011066">
    <property type="entry name" value="MscS_channel_C_sf"/>
</dbReference>
<gene>
    <name evidence="12" type="ORF">HNP48_005581</name>
</gene>
<dbReference type="GO" id="GO:0005886">
    <property type="term" value="C:plasma membrane"/>
    <property type="evidence" value="ECO:0007669"/>
    <property type="project" value="UniProtKB-SubCell"/>
</dbReference>
<keyword evidence="4 8" id="KW-0812">Transmembrane</keyword>
<feature type="transmembrane region" description="Helical" evidence="8">
    <location>
        <begin position="153"/>
        <end position="176"/>
    </location>
</feature>
<dbReference type="GO" id="GO:0008381">
    <property type="term" value="F:mechanosensitive monoatomic ion channel activity"/>
    <property type="evidence" value="ECO:0007669"/>
    <property type="project" value="UniProtKB-ARBA"/>
</dbReference>
<dbReference type="SUPFAM" id="SSF82861">
    <property type="entry name" value="Mechanosensitive channel protein MscS (YggB), transmembrane region"/>
    <property type="match status" value="1"/>
</dbReference>
<evidence type="ECO:0000256" key="4">
    <source>
        <dbReference type="ARBA" id="ARBA00022692"/>
    </source>
</evidence>
<feature type="region of interest" description="Disordered" evidence="7">
    <location>
        <begin position="420"/>
        <end position="440"/>
    </location>
</feature>
<evidence type="ECO:0000259" key="10">
    <source>
        <dbReference type="Pfam" id="PF21082"/>
    </source>
</evidence>
<feature type="domain" description="Mechanosensitive ion channel MscS C-terminal" evidence="10">
    <location>
        <begin position="316"/>
        <end position="400"/>
    </location>
</feature>
<feature type="transmembrane region" description="Helical" evidence="8">
    <location>
        <begin position="111"/>
        <end position="133"/>
    </location>
</feature>
<keyword evidence="6 8" id="KW-0472">Membrane</keyword>
<dbReference type="Gene3D" id="3.30.70.100">
    <property type="match status" value="1"/>
</dbReference>
<evidence type="ECO:0000256" key="7">
    <source>
        <dbReference type="SAM" id="MobiDB-lite"/>
    </source>
</evidence>
<feature type="transmembrane region" description="Helical" evidence="8">
    <location>
        <begin position="16"/>
        <end position="34"/>
    </location>
</feature>
<comment type="similarity">
    <text evidence="2">Belongs to the MscS (TC 1.A.23) family.</text>
</comment>
<dbReference type="InterPro" id="IPR052702">
    <property type="entry name" value="MscS-like_channel"/>
</dbReference>
<reference evidence="12 13" key="1">
    <citation type="submission" date="2020-08" db="EMBL/GenBank/DDBJ databases">
        <title>Functional genomics of gut bacteria from endangered species of beetles.</title>
        <authorList>
            <person name="Carlos-Shanley C."/>
        </authorList>
    </citation>
    <scope>NUCLEOTIDE SEQUENCE [LARGE SCALE GENOMIC DNA]</scope>
    <source>
        <strain evidence="12 13">S00198</strain>
    </source>
</reference>
<comment type="subcellular location">
    <subcellularLocation>
        <location evidence="1">Cell membrane</location>
        <topology evidence="1">Multi-pass membrane protein</topology>
    </subcellularLocation>
</comment>
<dbReference type="Pfam" id="PF21082">
    <property type="entry name" value="MS_channel_3rd"/>
    <property type="match status" value="1"/>
</dbReference>
<evidence type="ECO:0000313" key="12">
    <source>
        <dbReference type="EMBL" id="MBB6562864.1"/>
    </source>
</evidence>
<dbReference type="InterPro" id="IPR049278">
    <property type="entry name" value="MS_channel_C"/>
</dbReference>
<dbReference type="Proteomes" id="UP000575083">
    <property type="component" value="Unassembled WGS sequence"/>
</dbReference>
<feature type="transmembrane region" description="Helical" evidence="8">
    <location>
        <begin position="197"/>
        <end position="216"/>
    </location>
</feature>
<protein>
    <submittedName>
        <fullName evidence="12">Small-conductance mechanosensitive channel</fullName>
    </submittedName>
</protein>
<dbReference type="AlphaFoldDB" id="A0A7X0PJQ3"/>
<dbReference type="PANTHER" id="PTHR30347:SF1">
    <property type="entry name" value="MECHANOSENSITIVE CHANNEL MSCK"/>
    <property type="match status" value="1"/>
</dbReference>
<evidence type="ECO:0000256" key="1">
    <source>
        <dbReference type="ARBA" id="ARBA00004651"/>
    </source>
</evidence>
<evidence type="ECO:0000256" key="8">
    <source>
        <dbReference type="SAM" id="Phobius"/>
    </source>
</evidence>
<sequence>MEILDKLLTDFNHSSVWLELGVLAAAIAIALFAARLIGRNQPPDSVWIGRNTIDGLLFPLIALVLTFAGRLAVEHYHPVFVLRIAVPMLVSLALIRFIARVLRVAFPNSGLVRLLEGLFSWVIWGAAVLWIVGLLPAVRSELDSITLNFGKSTVSVATLIEGALSASLVMVAALWISATFERRVLSTAVTDLSMRKVAGNAVRAVLLLVGMLFALSAVGVDLTALSVLGGAVGVGLGFGLQKLASNYVSGFVILLERSLRIGDNVRVDGFEGRITDIKTRYTLIRAGNGRESIVPNETLITQRVENLSDADRKFNVTTNIIVGYDSDVAQVQAILCAAAAAQPRVLKEPEPVAFLINFAPDGLEFSLNFWISDPSAGSLNLRSAINIAILDGLRAANIDIPYPQRVVQFKEGGAVPAGLPAGAAPASASGETSGPSPSAL</sequence>
<feature type="transmembrane region" description="Helical" evidence="8">
    <location>
        <begin position="79"/>
        <end position="99"/>
    </location>
</feature>
<evidence type="ECO:0000256" key="5">
    <source>
        <dbReference type="ARBA" id="ARBA00022989"/>
    </source>
</evidence>
<feature type="domain" description="Mechanosensitive ion channel transmembrane helices 2/3" evidence="11">
    <location>
        <begin position="201"/>
        <end position="241"/>
    </location>
</feature>
<dbReference type="RefSeq" id="WP_184863294.1">
    <property type="nucleotide sequence ID" value="NZ_JACHLK010000015.1"/>
</dbReference>
<dbReference type="Gene3D" id="2.30.30.60">
    <property type="match status" value="1"/>
</dbReference>
<name>A0A7X0PJQ3_9BURK</name>
<feature type="domain" description="Mechanosensitive ion channel MscS" evidence="9">
    <location>
        <begin position="243"/>
        <end position="308"/>
    </location>
</feature>
<evidence type="ECO:0000256" key="6">
    <source>
        <dbReference type="ARBA" id="ARBA00023136"/>
    </source>
</evidence>
<dbReference type="InterPro" id="IPR023408">
    <property type="entry name" value="MscS_beta-dom_sf"/>
</dbReference>
<keyword evidence="5 8" id="KW-1133">Transmembrane helix</keyword>
<comment type="caution">
    <text evidence="12">The sequence shown here is derived from an EMBL/GenBank/DDBJ whole genome shotgun (WGS) entry which is preliminary data.</text>
</comment>
<evidence type="ECO:0000259" key="11">
    <source>
        <dbReference type="Pfam" id="PF21088"/>
    </source>
</evidence>
<dbReference type="Pfam" id="PF21088">
    <property type="entry name" value="MS_channel_1st"/>
    <property type="match status" value="1"/>
</dbReference>
<proteinExistence type="inferred from homology"/>
<dbReference type="SUPFAM" id="SSF50182">
    <property type="entry name" value="Sm-like ribonucleoproteins"/>
    <property type="match status" value="1"/>
</dbReference>
<evidence type="ECO:0000256" key="3">
    <source>
        <dbReference type="ARBA" id="ARBA00022475"/>
    </source>
</evidence>
<dbReference type="InterPro" id="IPR010920">
    <property type="entry name" value="LSM_dom_sf"/>
</dbReference>
<dbReference type="Pfam" id="PF00924">
    <property type="entry name" value="MS_channel_2nd"/>
    <property type="match status" value="1"/>
</dbReference>
<dbReference type="InterPro" id="IPR011014">
    <property type="entry name" value="MscS_channel_TM-2"/>
</dbReference>
<evidence type="ECO:0000256" key="2">
    <source>
        <dbReference type="ARBA" id="ARBA00008017"/>
    </source>
</evidence>
<evidence type="ECO:0000259" key="9">
    <source>
        <dbReference type="Pfam" id="PF00924"/>
    </source>
</evidence>
<keyword evidence="3" id="KW-1003">Cell membrane</keyword>
<dbReference type="InterPro" id="IPR049142">
    <property type="entry name" value="MS_channel_1st"/>
</dbReference>
<dbReference type="Gene3D" id="1.10.287.1260">
    <property type="match status" value="1"/>
</dbReference>
<organism evidence="12 13">
    <name type="scientific">Acidovorax soli</name>
    <dbReference type="NCBI Taxonomy" id="592050"/>
    <lineage>
        <taxon>Bacteria</taxon>
        <taxon>Pseudomonadati</taxon>
        <taxon>Pseudomonadota</taxon>
        <taxon>Betaproteobacteria</taxon>
        <taxon>Burkholderiales</taxon>
        <taxon>Comamonadaceae</taxon>
        <taxon>Acidovorax</taxon>
    </lineage>
</organism>
<evidence type="ECO:0000313" key="13">
    <source>
        <dbReference type="Proteomes" id="UP000575083"/>
    </source>
</evidence>